<comment type="subcellular location">
    <subcellularLocation>
        <location evidence="1">Nucleus</location>
    </subcellularLocation>
</comment>
<dbReference type="InterPro" id="IPR051958">
    <property type="entry name" value="Alba-like_NAB"/>
</dbReference>
<name>A0AAE1F9X7_PETCI</name>
<keyword evidence="3" id="KW-0539">Nucleus</keyword>
<dbReference type="InterPro" id="IPR002775">
    <property type="entry name" value="DNA/RNA-bd_Alba-like"/>
</dbReference>
<dbReference type="GO" id="GO:0003723">
    <property type="term" value="F:RNA binding"/>
    <property type="evidence" value="ECO:0007669"/>
    <property type="project" value="TreeGrafter"/>
</dbReference>
<protein>
    <recommendedName>
        <fullName evidence="4">DNA/RNA-binding protein Alba-like domain-containing protein</fullName>
    </recommendedName>
</protein>
<dbReference type="GO" id="GO:0000172">
    <property type="term" value="C:ribonuclease MRP complex"/>
    <property type="evidence" value="ECO:0007669"/>
    <property type="project" value="TreeGrafter"/>
</dbReference>
<dbReference type="InterPro" id="IPR036882">
    <property type="entry name" value="Alba-like_dom_sf"/>
</dbReference>
<feature type="domain" description="DNA/RNA-binding protein Alba-like" evidence="4">
    <location>
        <begin position="118"/>
        <end position="175"/>
    </location>
</feature>
<organism evidence="5 6">
    <name type="scientific">Petrolisthes cinctipes</name>
    <name type="common">Flat porcelain crab</name>
    <dbReference type="NCBI Taxonomy" id="88211"/>
    <lineage>
        <taxon>Eukaryota</taxon>
        <taxon>Metazoa</taxon>
        <taxon>Ecdysozoa</taxon>
        <taxon>Arthropoda</taxon>
        <taxon>Crustacea</taxon>
        <taxon>Multicrustacea</taxon>
        <taxon>Malacostraca</taxon>
        <taxon>Eumalacostraca</taxon>
        <taxon>Eucarida</taxon>
        <taxon>Decapoda</taxon>
        <taxon>Pleocyemata</taxon>
        <taxon>Anomura</taxon>
        <taxon>Galatheoidea</taxon>
        <taxon>Porcellanidae</taxon>
        <taxon>Petrolisthes</taxon>
    </lineage>
</organism>
<comment type="similarity">
    <text evidence="2">Belongs to the histone-like Alba family.</text>
</comment>
<evidence type="ECO:0000256" key="3">
    <source>
        <dbReference type="ARBA" id="ARBA00023242"/>
    </source>
</evidence>
<evidence type="ECO:0000313" key="6">
    <source>
        <dbReference type="Proteomes" id="UP001286313"/>
    </source>
</evidence>
<dbReference type="PANTHER" id="PTHR13516:SF4">
    <property type="entry name" value="FI09323P"/>
    <property type="match status" value="1"/>
</dbReference>
<dbReference type="PANTHER" id="PTHR13516">
    <property type="entry name" value="RIBONUCLEASE P SUBUNIT P25"/>
    <property type="match status" value="1"/>
</dbReference>
<dbReference type="AlphaFoldDB" id="A0AAE1F9X7"/>
<gene>
    <name evidence="5" type="ORF">Pcinc_024719</name>
</gene>
<dbReference type="EMBL" id="JAWQEG010002734">
    <property type="protein sequence ID" value="KAK3870012.1"/>
    <property type="molecule type" value="Genomic_DNA"/>
</dbReference>
<evidence type="ECO:0000256" key="2">
    <source>
        <dbReference type="ARBA" id="ARBA00008018"/>
    </source>
</evidence>
<comment type="caution">
    <text evidence="5">The sequence shown here is derived from an EMBL/GenBank/DDBJ whole genome shotgun (WGS) entry which is preliminary data.</text>
</comment>
<proteinExistence type="inferred from homology"/>
<dbReference type="Gene3D" id="3.30.110.20">
    <property type="entry name" value="Alba-like domain"/>
    <property type="match status" value="1"/>
</dbReference>
<evidence type="ECO:0000313" key="5">
    <source>
        <dbReference type="EMBL" id="KAK3870012.1"/>
    </source>
</evidence>
<dbReference type="Pfam" id="PF01918">
    <property type="entry name" value="Alba"/>
    <property type="match status" value="1"/>
</dbReference>
<accession>A0AAE1F9X7</accession>
<evidence type="ECO:0000259" key="4">
    <source>
        <dbReference type="Pfam" id="PF01918"/>
    </source>
</evidence>
<dbReference type="GO" id="GO:0001682">
    <property type="term" value="P:tRNA 5'-leader removal"/>
    <property type="evidence" value="ECO:0007669"/>
    <property type="project" value="TreeGrafter"/>
</dbReference>
<evidence type="ECO:0000256" key="1">
    <source>
        <dbReference type="ARBA" id="ARBA00004123"/>
    </source>
</evidence>
<dbReference type="GO" id="GO:0005634">
    <property type="term" value="C:nucleus"/>
    <property type="evidence" value="ECO:0007669"/>
    <property type="project" value="UniProtKB-SubCell"/>
</dbReference>
<keyword evidence="6" id="KW-1185">Reference proteome</keyword>
<reference evidence="5" key="1">
    <citation type="submission" date="2023-10" db="EMBL/GenBank/DDBJ databases">
        <title>Genome assemblies of two species of porcelain crab, Petrolisthes cinctipes and Petrolisthes manimaculis (Anomura: Porcellanidae).</title>
        <authorList>
            <person name="Angst P."/>
        </authorList>
    </citation>
    <scope>NUCLEOTIDE SEQUENCE</scope>
    <source>
        <strain evidence="5">PB745_01</strain>
        <tissue evidence="5">Gill</tissue>
    </source>
</reference>
<dbReference type="SUPFAM" id="SSF82704">
    <property type="entry name" value="AlbA-like"/>
    <property type="match status" value="1"/>
</dbReference>
<sequence length="274" mass="31474">MLTNYFDEGTQPELILDRNPITRGHPLKLAKIRCNTSQLQMSFTQRVVNTWEQQQPAKTNKKQQDLETQDFFQKQNVLVWIISWLTMEHYTKGENVEIGVEVEKCLPVCVEGVQVLMVHPSTKMRDIIEVALDTLKTCEQVVWVGSGPAVVKVVMGAEVTKRRVKNLHQLTRPTCMRVEEYWEPKLEGLDTIKVTREVPALVILLSKVSLDPTLLGYQEPGTLGEDFCRGDRKQRKQRRNWRARDGDTARSTNDVNVEHRIAIPLTVYLMHIAA</sequence>
<dbReference type="Proteomes" id="UP001286313">
    <property type="component" value="Unassembled WGS sequence"/>
</dbReference>